<dbReference type="EMBL" id="CP010951">
    <property type="protein sequence ID" value="AMO22461.1"/>
    <property type="molecule type" value="Genomic_DNA"/>
</dbReference>
<dbReference type="OrthoDB" id="5191051at2"/>
<dbReference type="PANTHER" id="PTHR43441">
    <property type="entry name" value="RIBOSOMAL-PROTEIN-SERINE ACETYLTRANSFERASE"/>
    <property type="match status" value="1"/>
</dbReference>
<gene>
    <name evidence="2" type="ORF">UC35_05560</name>
</gene>
<dbReference type="PANTHER" id="PTHR43441:SF3">
    <property type="entry name" value="ACETYLTRANSFERASE"/>
    <property type="match status" value="1"/>
</dbReference>
<organism evidence="2 3">
    <name type="scientific">Ramlibacter tataouinensis</name>
    <dbReference type="NCBI Taxonomy" id="94132"/>
    <lineage>
        <taxon>Bacteria</taxon>
        <taxon>Pseudomonadati</taxon>
        <taxon>Pseudomonadota</taxon>
        <taxon>Betaproteobacteria</taxon>
        <taxon>Burkholderiales</taxon>
        <taxon>Comamonadaceae</taxon>
        <taxon>Ramlibacter</taxon>
    </lineage>
</organism>
<protein>
    <submittedName>
        <fullName evidence="2">GCN5 family acetyltransferase</fullName>
    </submittedName>
</protein>
<accession>A0A127JR69</accession>
<dbReference type="Proteomes" id="UP000070433">
    <property type="component" value="Chromosome"/>
</dbReference>
<evidence type="ECO:0000313" key="3">
    <source>
        <dbReference type="Proteomes" id="UP000070433"/>
    </source>
</evidence>
<dbReference type="InterPro" id="IPR000182">
    <property type="entry name" value="GNAT_dom"/>
</dbReference>
<reference evidence="2 3" key="1">
    <citation type="journal article" date="2014" name="Int. J. Syst. Evol. Microbiol.">
        <title>Ramlibacter solisilvae sp. nov., isolated from forest soil, and emended description of the genus Ramlibacter.</title>
        <authorList>
            <person name="Lee H.J."/>
            <person name="Lee S.H."/>
            <person name="Lee S.S."/>
            <person name="Lee J.S."/>
            <person name="Kim Y."/>
            <person name="Kim S.C."/>
            <person name="Jeon C.O."/>
        </authorList>
    </citation>
    <scope>NUCLEOTIDE SEQUENCE [LARGE SCALE GENOMIC DNA]</scope>
    <source>
        <strain evidence="2 3">5-10</strain>
    </source>
</reference>
<dbReference type="AlphaFoldDB" id="A0A127JR69"/>
<dbReference type="SUPFAM" id="SSF55729">
    <property type="entry name" value="Acyl-CoA N-acyltransferases (Nat)"/>
    <property type="match status" value="1"/>
</dbReference>
<name>A0A127JR69_9BURK</name>
<dbReference type="GO" id="GO:0008999">
    <property type="term" value="F:protein-N-terminal-alanine acetyltransferase activity"/>
    <property type="evidence" value="ECO:0007669"/>
    <property type="project" value="TreeGrafter"/>
</dbReference>
<sequence length="189" mass="21115">MTNPILLDLPAAIETERLLMRPPQAGDGPMLHLALVESIEALRRFLSSLSWVAAEQTVESAEAFCRNAQANFLARKDLPFLLFEKATGEIVGATGLHRTEWTVPKTEIGYWGRVSRAGQGLVSEAVAAISQYAFHHLKAERIEIVTDEENTASRRVAERCQFVLEGVLRQERRAPDGSLRNTCIYARLR</sequence>
<dbReference type="Pfam" id="PF13302">
    <property type="entry name" value="Acetyltransf_3"/>
    <property type="match status" value="1"/>
</dbReference>
<evidence type="ECO:0000313" key="2">
    <source>
        <dbReference type="EMBL" id="AMO22461.1"/>
    </source>
</evidence>
<feature type="domain" description="N-acetyltransferase" evidence="1">
    <location>
        <begin position="29"/>
        <end position="189"/>
    </location>
</feature>
<dbReference type="InterPro" id="IPR051908">
    <property type="entry name" value="Ribosomal_N-acetyltransferase"/>
</dbReference>
<dbReference type="PROSITE" id="PS51186">
    <property type="entry name" value="GNAT"/>
    <property type="match status" value="1"/>
</dbReference>
<keyword evidence="3" id="KW-1185">Reference proteome</keyword>
<evidence type="ECO:0000259" key="1">
    <source>
        <dbReference type="PROSITE" id="PS51186"/>
    </source>
</evidence>
<dbReference type="Gene3D" id="3.40.630.30">
    <property type="match status" value="1"/>
</dbReference>
<dbReference type="InterPro" id="IPR016181">
    <property type="entry name" value="Acyl_CoA_acyltransferase"/>
</dbReference>
<keyword evidence="2" id="KW-0808">Transferase</keyword>
<proteinExistence type="predicted"/>
<dbReference type="GO" id="GO:0005737">
    <property type="term" value="C:cytoplasm"/>
    <property type="evidence" value="ECO:0007669"/>
    <property type="project" value="TreeGrafter"/>
</dbReference>
<dbReference type="GO" id="GO:1990189">
    <property type="term" value="F:protein N-terminal-serine acetyltransferase activity"/>
    <property type="evidence" value="ECO:0007669"/>
    <property type="project" value="TreeGrafter"/>
</dbReference>